<dbReference type="AlphaFoldDB" id="A0A3B1AM95"/>
<evidence type="ECO:0000313" key="3">
    <source>
        <dbReference type="EMBL" id="VAX00974.1"/>
    </source>
</evidence>
<gene>
    <name evidence="3" type="ORF">MNBD_GAMMA21-1115</name>
</gene>
<sequence>MATITWTNQAEFWLKEIFDYIALDNPIAAANVINDIYEKAQLLEHNPQLGYQYNHESGLDIRILLYGHYRITYLIKNNVEIEILGVFHGALDIEKYLVS</sequence>
<dbReference type="Pfam" id="PF05016">
    <property type="entry name" value="ParE_toxin"/>
    <property type="match status" value="1"/>
</dbReference>
<dbReference type="PANTHER" id="PTHR33755">
    <property type="entry name" value="TOXIN PARE1-RELATED"/>
    <property type="match status" value="1"/>
</dbReference>
<evidence type="ECO:0000256" key="1">
    <source>
        <dbReference type="ARBA" id="ARBA00006226"/>
    </source>
</evidence>
<reference evidence="3" key="1">
    <citation type="submission" date="2018-06" db="EMBL/GenBank/DDBJ databases">
        <authorList>
            <person name="Zhirakovskaya E."/>
        </authorList>
    </citation>
    <scope>NUCLEOTIDE SEQUENCE</scope>
</reference>
<dbReference type="InterPro" id="IPR051803">
    <property type="entry name" value="TA_system_RelE-like_toxin"/>
</dbReference>
<evidence type="ECO:0000256" key="2">
    <source>
        <dbReference type="ARBA" id="ARBA00022649"/>
    </source>
</evidence>
<keyword evidence="2" id="KW-1277">Toxin-antitoxin system</keyword>
<evidence type="ECO:0008006" key="4">
    <source>
        <dbReference type="Google" id="ProtNLM"/>
    </source>
</evidence>
<dbReference type="EMBL" id="UOFR01000080">
    <property type="protein sequence ID" value="VAX00974.1"/>
    <property type="molecule type" value="Genomic_DNA"/>
</dbReference>
<accession>A0A3B1AM95</accession>
<dbReference type="InterPro" id="IPR035093">
    <property type="entry name" value="RelE/ParE_toxin_dom_sf"/>
</dbReference>
<dbReference type="InterPro" id="IPR007712">
    <property type="entry name" value="RelE/ParE_toxin"/>
</dbReference>
<proteinExistence type="inferred from homology"/>
<protein>
    <recommendedName>
        <fullName evidence="4">Death on curing protein, Doc toxin</fullName>
    </recommendedName>
</protein>
<name>A0A3B1AM95_9ZZZZ</name>
<comment type="similarity">
    <text evidence="1">Belongs to the RelE toxin family.</text>
</comment>
<dbReference type="Gene3D" id="3.30.2310.20">
    <property type="entry name" value="RelE-like"/>
    <property type="match status" value="1"/>
</dbReference>
<organism evidence="3">
    <name type="scientific">hydrothermal vent metagenome</name>
    <dbReference type="NCBI Taxonomy" id="652676"/>
    <lineage>
        <taxon>unclassified sequences</taxon>
        <taxon>metagenomes</taxon>
        <taxon>ecological metagenomes</taxon>
    </lineage>
</organism>